<dbReference type="AlphaFoldDB" id="A0A0D0BEH2"/>
<dbReference type="SUPFAM" id="SSF52374">
    <property type="entry name" value="Nucleotidylyl transferase"/>
    <property type="match status" value="1"/>
</dbReference>
<dbReference type="Pfam" id="PF01467">
    <property type="entry name" value="CTP_transf_like"/>
    <property type="match status" value="1"/>
</dbReference>
<dbReference type="STRING" id="930992.A0A0D0BEH2"/>
<sequence length="312" mass="34686">MDSSSVLSDEDYDVISNPGQRSLESSIADLHHIPALTTYELPPSDAARERFSTVVLSSVEIQAYVQSALNASSAGKYPRDHITLRVYVDGIFDVLTAGHAHQLRQAKLSFPSVHLIVGVLSDEQCRAHNATPHFSHLERCELMRHCRWVDEVLHDAPWTVNDRFIIDKRIDYLALEEGSSVNPEFDKERLKGYDVAKRLGIIHLFSQKLHLLKKNSGRVLPTRMTTGLTAAPILGSYNASEDIPPFRELAEMVLEQPGYNTFIHPPPRTSATTSADGKTHGLEALGAMEALEAMSNELVERCARKQGQPARV</sequence>
<accession>A0A0D0BEH2</accession>
<reference evidence="3 4" key="1">
    <citation type="submission" date="2014-04" db="EMBL/GenBank/DDBJ databases">
        <authorList>
            <consortium name="DOE Joint Genome Institute"/>
            <person name="Kuo A."/>
            <person name="Ruytinx J."/>
            <person name="Rineau F."/>
            <person name="Colpaert J."/>
            <person name="Kohler A."/>
            <person name="Nagy L.G."/>
            <person name="Floudas D."/>
            <person name="Copeland A."/>
            <person name="Barry K.W."/>
            <person name="Cichocki N."/>
            <person name="Veneault-Fourrey C."/>
            <person name="LaButti K."/>
            <person name="Lindquist E.A."/>
            <person name="Lipzen A."/>
            <person name="Lundell T."/>
            <person name="Morin E."/>
            <person name="Murat C."/>
            <person name="Sun H."/>
            <person name="Tunlid A."/>
            <person name="Henrissat B."/>
            <person name="Grigoriev I.V."/>
            <person name="Hibbett D.S."/>
            <person name="Martin F."/>
            <person name="Nordberg H.P."/>
            <person name="Cantor M.N."/>
            <person name="Hua S.X."/>
        </authorList>
    </citation>
    <scope>NUCLEOTIDE SEQUENCE [LARGE SCALE GENOMIC DNA]</scope>
    <source>
        <strain evidence="3 4">UH-Slu-Lm8-n1</strain>
    </source>
</reference>
<evidence type="ECO:0000259" key="2">
    <source>
        <dbReference type="Pfam" id="PF01467"/>
    </source>
</evidence>
<dbReference type="Proteomes" id="UP000054485">
    <property type="component" value="Unassembled WGS sequence"/>
</dbReference>
<dbReference type="PANTHER" id="PTHR10739:SF13">
    <property type="entry name" value="CHOLINE-PHOSPHATE CYTIDYLYLTRANSFERASE"/>
    <property type="match status" value="1"/>
</dbReference>
<dbReference type="Gene3D" id="3.40.50.620">
    <property type="entry name" value="HUPs"/>
    <property type="match status" value="1"/>
</dbReference>
<dbReference type="GO" id="GO:0031210">
    <property type="term" value="F:phosphatidylcholine binding"/>
    <property type="evidence" value="ECO:0007669"/>
    <property type="project" value="TreeGrafter"/>
</dbReference>
<evidence type="ECO:0000256" key="1">
    <source>
        <dbReference type="ARBA" id="ARBA00026101"/>
    </source>
</evidence>
<dbReference type="NCBIfam" id="TIGR00125">
    <property type="entry name" value="cyt_tran_rel"/>
    <property type="match status" value="1"/>
</dbReference>
<dbReference type="EC" id="2.7.7.15" evidence="1"/>
<organism evidence="3 4">
    <name type="scientific">Suillus luteus UH-Slu-Lm8-n1</name>
    <dbReference type="NCBI Taxonomy" id="930992"/>
    <lineage>
        <taxon>Eukaryota</taxon>
        <taxon>Fungi</taxon>
        <taxon>Dikarya</taxon>
        <taxon>Basidiomycota</taxon>
        <taxon>Agaricomycotina</taxon>
        <taxon>Agaricomycetes</taxon>
        <taxon>Agaricomycetidae</taxon>
        <taxon>Boletales</taxon>
        <taxon>Suillineae</taxon>
        <taxon>Suillaceae</taxon>
        <taxon>Suillus</taxon>
    </lineage>
</organism>
<feature type="domain" description="Cytidyltransferase-like" evidence="2">
    <location>
        <begin position="87"/>
        <end position="177"/>
    </location>
</feature>
<proteinExistence type="predicted"/>
<gene>
    <name evidence="3" type="ORF">CY34DRAFT_72485</name>
</gene>
<dbReference type="OrthoDB" id="17102at2759"/>
<dbReference type="GO" id="GO:0005635">
    <property type="term" value="C:nuclear envelope"/>
    <property type="evidence" value="ECO:0007669"/>
    <property type="project" value="TreeGrafter"/>
</dbReference>
<protein>
    <recommendedName>
        <fullName evidence="1">choline-phosphate cytidylyltransferase</fullName>
        <ecNumber evidence="1">2.7.7.15</ecNumber>
    </recommendedName>
</protein>
<evidence type="ECO:0000313" key="3">
    <source>
        <dbReference type="EMBL" id="KIK48204.1"/>
    </source>
</evidence>
<dbReference type="GO" id="GO:0004105">
    <property type="term" value="F:choline-phosphate cytidylyltransferase activity"/>
    <property type="evidence" value="ECO:0007669"/>
    <property type="project" value="UniProtKB-EC"/>
</dbReference>
<reference evidence="4" key="2">
    <citation type="submission" date="2015-01" db="EMBL/GenBank/DDBJ databases">
        <title>Evolutionary Origins and Diversification of the Mycorrhizal Mutualists.</title>
        <authorList>
            <consortium name="DOE Joint Genome Institute"/>
            <consortium name="Mycorrhizal Genomics Consortium"/>
            <person name="Kohler A."/>
            <person name="Kuo A."/>
            <person name="Nagy L.G."/>
            <person name="Floudas D."/>
            <person name="Copeland A."/>
            <person name="Barry K.W."/>
            <person name="Cichocki N."/>
            <person name="Veneault-Fourrey C."/>
            <person name="LaButti K."/>
            <person name="Lindquist E.A."/>
            <person name="Lipzen A."/>
            <person name="Lundell T."/>
            <person name="Morin E."/>
            <person name="Murat C."/>
            <person name="Riley R."/>
            <person name="Ohm R."/>
            <person name="Sun H."/>
            <person name="Tunlid A."/>
            <person name="Henrissat B."/>
            <person name="Grigoriev I.V."/>
            <person name="Hibbett D.S."/>
            <person name="Martin F."/>
        </authorList>
    </citation>
    <scope>NUCLEOTIDE SEQUENCE [LARGE SCALE GENOMIC DNA]</scope>
    <source>
        <strain evidence="4">UH-Slu-Lm8-n1</strain>
    </source>
</reference>
<dbReference type="InterPro" id="IPR004821">
    <property type="entry name" value="Cyt_trans-like"/>
</dbReference>
<dbReference type="InParanoid" id="A0A0D0BEH2"/>
<name>A0A0D0BEH2_9AGAM</name>
<dbReference type="EMBL" id="KN835140">
    <property type="protein sequence ID" value="KIK48204.1"/>
    <property type="molecule type" value="Genomic_DNA"/>
</dbReference>
<dbReference type="InterPro" id="IPR045049">
    <property type="entry name" value="Pcy1-like"/>
</dbReference>
<evidence type="ECO:0000313" key="4">
    <source>
        <dbReference type="Proteomes" id="UP000054485"/>
    </source>
</evidence>
<keyword evidence="4" id="KW-1185">Reference proteome</keyword>
<dbReference type="InterPro" id="IPR014729">
    <property type="entry name" value="Rossmann-like_a/b/a_fold"/>
</dbReference>
<dbReference type="HOGENOM" id="CLU_034585_1_1_1"/>
<dbReference type="PANTHER" id="PTHR10739">
    <property type="entry name" value="CYTIDYLYLTRANSFERASE"/>
    <property type="match status" value="1"/>
</dbReference>